<organism evidence="1 2">
    <name type="scientific">Pontiella sulfatireligans</name>
    <dbReference type="NCBI Taxonomy" id="2750658"/>
    <lineage>
        <taxon>Bacteria</taxon>
        <taxon>Pseudomonadati</taxon>
        <taxon>Kiritimatiellota</taxon>
        <taxon>Kiritimatiellia</taxon>
        <taxon>Kiritimatiellales</taxon>
        <taxon>Pontiellaceae</taxon>
        <taxon>Pontiella</taxon>
    </lineage>
</organism>
<evidence type="ECO:0000313" key="2">
    <source>
        <dbReference type="Proteomes" id="UP000346198"/>
    </source>
</evidence>
<accession>A0A6C2UE19</accession>
<name>A0A6C2UE19_9BACT</name>
<protein>
    <submittedName>
        <fullName evidence="1">Uncharacterized protein</fullName>
    </submittedName>
</protein>
<gene>
    <name evidence="1" type="ORF">SCARR_00447</name>
</gene>
<sequence length="788" mass="88525">MNMKWIAAAICLCGELGMVSSGAVPAGNRDYSFIYFEQGYPTRLIGRRAESMANRTARANPDVVVQTGFYSLRLDCDTMRLSGYDAVQGSDYVTALNEDMTAFTAADLQLRIEKDGIAYTCTSGVVQDPEGQNMRLIQSGQFVQRFDHVGLVFTGANGEVLTKAGRLEITAWPEHVVFNLDLSGVVGVTKTGIQLTSPAGKIHRSVMMGTRTVLTLQPHLDQAFQSLEPSSHIKVHDSLQVDFDPIEQGLRIKLPMERVRFPADTNRLDEFVVELRNPSGSDRSIPLIFDEIQTRGITGTSMLLCEERDGRPTGIPVQISKNWHSKPGRKIVHDGPWLRGYTMVPLKAGETKRFRLRVVTGYWGKVPAVSYAQLSVIGYGGNWKWDESALGSWGESMCYDPSQHLGSSFITDVRPAFTTGNGEKSYEWTENVGGGDFLVYFDRSNTYRWTKRLKTAYRWTGPNMSEVLYSGVTDDDAIRFNYRIRSVRTADYHRRFHSYRYEFLKDVASPKRLVFHQMAADYYNSVQFDRFYLGGRHGLEAEYDCPTGTSGYTGTTVPFENRWLAIDDTTSSDRKRKTAKTRRGLLSIGSKLNDKPFPAYLHLHGVKGTGSATFDLSSDSVSRSYSAGDVVEGELEFILPPKTPDVYWGTDREFSGRLKSYGTNAWQAVADEFDHNIQLGVSVRSGRLERNYPVEIQALESGKVLADFTIERGGIGHVPILLRDVPLGCALKAERHLDGKWVPLESVEIDQNNYYQGVRNSDGTMDCVFNIKRPSHDLDDRWRVRILK</sequence>
<dbReference type="AlphaFoldDB" id="A0A6C2UE19"/>
<keyword evidence="2" id="KW-1185">Reference proteome</keyword>
<proteinExistence type="predicted"/>
<dbReference type="Proteomes" id="UP000346198">
    <property type="component" value="Unassembled WGS sequence"/>
</dbReference>
<dbReference type="RefSeq" id="WP_136059882.1">
    <property type="nucleotide sequence ID" value="NZ_CAAHFH010000001.1"/>
</dbReference>
<evidence type="ECO:0000313" key="1">
    <source>
        <dbReference type="EMBL" id="VGO18395.1"/>
    </source>
</evidence>
<reference evidence="1 2" key="1">
    <citation type="submission" date="2019-04" db="EMBL/GenBank/DDBJ databases">
        <authorList>
            <person name="Van Vliet M D."/>
        </authorList>
    </citation>
    <scope>NUCLEOTIDE SEQUENCE [LARGE SCALE GENOMIC DNA]</scope>
    <source>
        <strain evidence="1 2">F21</strain>
    </source>
</reference>
<dbReference type="EMBL" id="CAAHFH010000001">
    <property type="protein sequence ID" value="VGO18395.1"/>
    <property type="molecule type" value="Genomic_DNA"/>
</dbReference>